<proteinExistence type="inferred from homology"/>
<keyword evidence="3" id="KW-0812">Transmembrane</keyword>
<keyword evidence="5" id="KW-1185">Reference proteome</keyword>
<feature type="transmembrane region" description="Helical" evidence="3">
    <location>
        <begin position="77"/>
        <end position="96"/>
    </location>
</feature>
<feature type="transmembrane region" description="Helical" evidence="3">
    <location>
        <begin position="102"/>
        <end position="124"/>
    </location>
</feature>
<dbReference type="GO" id="GO:0008289">
    <property type="term" value="F:lipid binding"/>
    <property type="evidence" value="ECO:0007669"/>
    <property type="project" value="InterPro"/>
</dbReference>
<dbReference type="Gene3D" id="1.20.1170.10">
    <property type="match status" value="1"/>
</dbReference>
<dbReference type="Proteomes" id="UP000835052">
    <property type="component" value="Unassembled WGS sequence"/>
</dbReference>
<evidence type="ECO:0000256" key="1">
    <source>
        <dbReference type="ARBA" id="ARBA00010090"/>
    </source>
</evidence>
<dbReference type="Pfam" id="PF05461">
    <property type="entry name" value="ApoL"/>
    <property type="match status" value="1"/>
</dbReference>
<dbReference type="GO" id="GO:0006869">
    <property type="term" value="P:lipid transport"/>
    <property type="evidence" value="ECO:0007669"/>
    <property type="project" value="InterPro"/>
</dbReference>
<dbReference type="AlphaFoldDB" id="A0A8S1HKA2"/>
<accession>A0A8S1HKA2</accession>
<dbReference type="EMBL" id="CAJGYM010000059">
    <property type="protein sequence ID" value="CAD6195735.1"/>
    <property type="molecule type" value="Genomic_DNA"/>
</dbReference>
<evidence type="ECO:0000256" key="2">
    <source>
        <dbReference type="SAM" id="Coils"/>
    </source>
</evidence>
<dbReference type="PANTHER" id="PTHR14096:SF28">
    <property type="entry name" value="APOLIPOPROTEIN L, 1-RELATED"/>
    <property type="match status" value="1"/>
</dbReference>
<keyword evidence="3" id="KW-1133">Transmembrane helix</keyword>
<comment type="caution">
    <text evidence="4">The sequence shown here is derived from an EMBL/GenBank/DDBJ whole genome shotgun (WGS) entry which is preliminary data.</text>
</comment>
<comment type="similarity">
    <text evidence="1">Belongs to the apolipoprotein L family.</text>
</comment>
<keyword evidence="2" id="KW-0175">Coiled coil</keyword>
<feature type="coiled-coil region" evidence="2">
    <location>
        <begin position="130"/>
        <end position="164"/>
    </location>
</feature>
<evidence type="ECO:0000313" key="5">
    <source>
        <dbReference type="Proteomes" id="UP000835052"/>
    </source>
</evidence>
<dbReference type="GO" id="GO:0042157">
    <property type="term" value="P:lipoprotein metabolic process"/>
    <property type="evidence" value="ECO:0007669"/>
    <property type="project" value="InterPro"/>
</dbReference>
<reference evidence="4" key="1">
    <citation type="submission" date="2020-10" db="EMBL/GenBank/DDBJ databases">
        <authorList>
            <person name="Kikuchi T."/>
        </authorList>
    </citation>
    <scope>NUCLEOTIDE SEQUENCE</scope>
    <source>
        <strain evidence="4">NKZ352</strain>
    </source>
</reference>
<keyword evidence="3" id="KW-0472">Membrane</keyword>
<dbReference type="PANTHER" id="PTHR14096">
    <property type="entry name" value="APOLIPOPROTEIN L"/>
    <property type="match status" value="1"/>
</dbReference>
<evidence type="ECO:0000256" key="3">
    <source>
        <dbReference type="SAM" id="Phobius"/>
    </source>
</evidence>
<organism evidence="4 5">
    <name type="scientific">Caenorhabditis auriculariae</name>
    <dbReference type="NCBI Taxonomy" id="2777116"/>
    <lineage>
        <taxon>Eukaryota</taxon>
        <taxon>Metazoa</taxon>
        <taxon>Ecdysozoa</taxon>
        <taxon>Nematoda</taxon>
        <taxon>Chromadorea</taxon>
        <taxon>Rhabditida</taxon>
        <taxon>Rhabditina</taxon>
        <taxon>Rhabditomorpha</taxon>
        <taxon>Rhabditoidea</taxon>
        <taxon>Rhabditidae</taxon>
        <taxon>Peloderinae</taxon>
        <taxon>Caenorhabditis</taxon>
    </lineage>
</organism>
<dbReference type="OrthoDB" id="5847932at2759"/>
<evidence type="ECO:0000313" key="4">
    <source>
        <dbReference type="EMBL" id="CAD6195735.1"/>
    </source>
</evidence>
<dbReference type="InterPro" id="IPR008405">
    <property type="entry name" value="ApoL"/>
</dbReference>
<gene>
    <name evidence="4" type="ORF">CAUJ_LOCUS11654</name>
</gene>
<dbReference type="GO" id="GO:0016020">
    <property type="term" value="C:membrane"/>
    <property type="evidence" value="ECO:0007669"/>
    <property type="project" value="TreeGrafter"/>
</dbReference>
<protein>
    <submittedName>
        <fullName evidence="4">Uncharacterized protein</fullName>
    </submittedName>
</protein>
<dbReference type="GO" id="GO:0005576">
    <property type="term" value="C:extracellular region"/>
    <property type="evidence" value="ECO:0007669"/>
    <property type="project" value="InterPro"/>
</dbReference>
<name>A0A8S1HKA2_9PELO</name>
<sequence>MIPSRVADDFHGVPIFDASNEKLFIPRSMSDDIDEKIRHAGDVLHRWSDDRKNIVNDLLKIADDVDSMARGCAISTVVGSTVGVGGGAAVIGGLILMPPVAVAGLVVGTFAAASNLVTGATKIIHLKMKMNVVKELLEKDQKALEELEATVKAVLELINSAKAIGENDSIGPKELLNNVLSGGAMGTMVAGMFVKQTARFSTSLALRATLHAAAAVGIVLDSISLISSALELKRGEASDAAKKIRDLASDLENHRKDVNTAFMNKNVWDYDDDLNK</sequence>